<protein>
    <submittedName>
        <fullName evidence="1">Fimbrial usher protein</fullName>
    </submittedName>
</protein>
<dbReference type="AlphaFoldDB" id="W1YBD6"/>
<dbReference type="GO" id="GO:0009297">
    <property type="term" value="P:pilus assembly"/>
    <property type="evidence" value="ECO:0007669"/>
    <property type="project" value="InterPro"/>
</dbReference>
<dbReference type="Pfam" id="PF00577">
    <property type="entry name" value="Usher"/>
    <property type="match status" value="1"/>
</dbReference>
<accession>W1YBD6</accession>
<dbReference type="EMBL" id="AZMM01006313">
    <property type="protein sequence ID" value="ETJ39807.1"/>
    <property type="molecule type" value="Genomic_DNA"/>
</dbReference>
<organism evidence="1">
    <name type="scientific">human gut metagenome</name>
    <dbReference type="NCBI Taxonomy" id="408170"/>
    <lineage>
        <taxon>unclassified sequences</taxon>
        <taxon>metagenomes</taxon>
        <taxon>organismal metagenomes</taxon>
    </lineage>
</organism>
<feature type="non-terminal residue" evidence="1">
    <location>
        <position position="1"/>
    </location>
</feature>
<comment type="caution">
    <text evidence="1">The sequence shown here is derived from an EMBL/GenBank/DDBJ whole genome shotgun (WGS) entry which is preliminary data.</text>
</comment>
<gene>
    <name evidence="1" type="ORF">Q604_UNBC06313G0002</name>
</gene>
<sequence length="48" mass="5684">FDSLRFSGIRLFRDMQMLPDSMQSFTPLVQGVANFYFPDIVWYADECE</sequence>
<dbReference type="GO" id="GO:0016020">
    <property type="term" value="C:membrane"/>
    <property type="evidence" value="ECO:0007669"/>
    <property type="project" value="InterPro"/>
</dbReference>
<dbReference type="GO" id="GO:0015473">
    <property type="term" value="F:fimbrial usher porin activity"/>
    <property type="evidence" value="ECO:0007669"/>
    <property type="project" value="InterPro"/>
</dbReference>
<name>W1YBD6_9ZZZZ</name>
<proteinExistence type="predicted"/>
<reference evidence="1" key="1">
    <citation type="submission" date="2013-12" db="EMBL/GenBank/DDBJ databases">
        <title>A Varibaculum cambriense genome reconstructed from a premature infant gut community with otherwise low bacterial novelty that shifts toward anaerobic metabolism during the third week of life.</title>
        <authorList>
            <person name="Brown C.T."/>
            <person name="Sharon I."/>
            <person name="Thomas B.C."/>
            <person name="Castelle C.J."/>
            <person name="Morowitz M.J."/>
            <person name="Banfield J.F."/>
        </authorList>
    </citation>
    <scope>NUCLEOTIDE SEQUENCE</scope>
</reference>
<evidence type="ECO:0000313" key="1">
    <source>
        <dbReference type="EMBL" id="ETJ39807.1"/>
    </source>
</evidence>
<dbReference type="InterPro" id="IPR000015">
    <property type="entry name" value="Fimb_usher"/>
</dbReference>